<dbReference type="OrthoDB" id="609103at2759"/>
<evidence type="ECO:0000313" key="2">
    <source>
        <dbReference type="EMBL" id="OSX77137.1"/>
    </source>
</evidence>
<evidence type="ECO:0000313" key="3">
    <source>
        <dbReference type="Proteomes" id="UP000218209"/>
    </source>
</evidence>
<dbReference type="SUPFAM" id="SSF48371">
    <property type="entry name" value="ARM repeat"/>
    <property type="match status" value="1"/>
</dbReference>
<dbReference type="InterPro" id="IPR011989">
    <property type="entry name" value="ARM-like"/>
</dbReference>
<proteinExistence type="inferred from homology"/>
<organism evidence="2 3">
    <name type="scientific">Porphyra umbilicalis</name>
    <name type="common">Purple laver</name>
    <name type="synonym">Red alga</name>
    <dbReference type="NCBI Taxonomy" id="2786"/>
    <lineage>
        <taxon>Eukaryota</taxon>
        <taxon>Rhodophyta</taxon>
        <taxon>Bangiophyceae</taxon>
        <taxon>Bangiales</taxon>
        <taxon>Bangiaceae</taxon>
        <taxon>Porphyra</taxon>
    </lineage>
</organism>
<dbReference type="InterPro" id="IPR016024">
    <property type="entry name" value="ARM-type_fold"/>
</dbReference>
<dbReference type="Proteomes" id="UP000218209">
    <property type="component" value="Unassembled WGS sequence"/>
</dbReference>
<keyword evidence="3" id="KW-1185">Reference proteome</keyword>
<accession>A0A1X6P8J6</accession>
<dbReference type="InterPro" id="IPR013878">
    <property type="entry name" value="Mo25"/>
</dbReference>
<sequence>MWSNLWPSRKKSLADTVAAYRAVVRRSHESSPVDVAHGAAASAAASPVPDAMRAEASKHVGVLKAALFGDLPAEVPPKPEDVELLTAEAVDGDLLALLAGHLRLLEFEASKDAVLVFNNLLRRSVGGRTAVARVASDGVLATLVGGYEVNALALNCGSMLRECLRHEPLARALLWSPLFWRFFSLVGVADFDVASDAFLSFKEALTRHKAVITAFMSDRLDPFVSAYNGLLSSKNYVVRRQSLKLLGEMLVERSNFGLMTHYIASAENLKIVMNLLLDSRRNIQFEAFHVFKVFVANPNKTPPVRTILAKNKDKMLSYLNDFLPDRDDEQFHEERLMIMDEIRSLTP</sequence>
<reference evidence="2 3" key="1">
    <citation type="submission" date="2017-03" db="EMBL/GenBank/DDBJ databases">
        <title>WGS assembly of Porphyra umbilicalis.</title>
        <authorList>
            <person name="Brawley S.H."/>
            <person name="Blouin N.A."/>
            <person name="Ficko-Blean E."/>
            <person name="Wheeler G.L."/>
            <person name="Lohr M."/>
            <person name="Goodson H.V."/>
            <person name="Jenkins J.W."/>
            <person name="Blaby-Haas C.E."/>
            <person name="Helliwell K.E."/>
            <person name="Chan C."/>
            <person name="Marriage T."/>
            <person name="Bhattacharya D."/>
            <person name="Klein A.S."/>
            <person name="Badis Y."/>
            <person name="Brodie J."/>
            <person name="Cao Y."/>
            <person name="Collen J."/>
            <person name="Dittami S.M."/>
            <person name="Gachon C.M."/>
            <person name="Green B.R."/>
            <person name="Karpowicz S."/>
            <person name="Kim J.W."/>
            <person name="Kudahl U."/>
            <person name="Lin S."/>
            <person name="Michel G."/>
            <person name="Mittag M."/>
            <person name="Olson B.J."/>
            <person name="Pangilinan J."/>
            <person name="Peng Y."/>
            <person name="Qiu H."/>
            <person name="Shu S."/>
            <person name="Singer J.T."/>
            <person name="Smith A.G."/>
            <person name="Sprecher B.N."/>
            <person name="Wagner V."/>
            <person name="Wang W."/>
            <person name="Wang Z.-Y."/>
            <person name="Yan J."/>
            <person name="Yarish C."/>
            <person name="Zoeuner-Riek S."/>
            <person name="Zhuang Y."/>
            <person name="Zou Y."/>
            <person name="Lindquist E.A."/>
            <person name="Grimwood J."/>
            <person name="Barry K."/>
            <person name="Rokhsar D.S."/>
            <person name="Schmutz J."/>
            <person name="Stiller J.W."/>
            <person name="Grossman A.R."/>
            <person name="Prochnik S.E."/>
        </authorList>
    </citation>
    <scope>NUCLEOTIDE SEQUENCE [LARGE SCALE GENOMIC DNA]</scope>
    <source>
        <strain evidence="2">4086291</strain>
    </source>
</reference>
<dbReference type="AlphaFoldDB" id="A0A1X6P8J6"/>
<dbReference type="PANTHER" id="PTHR10182:SF3">
    <property type="entry name" value="PROTEIN MO25"/>
    <property type="match status" value="1"/>
</dbReference>
<dbReference type="PANTHER" id="PTHR10182">
    <property type="entry name" value="CALCIUM-BINDING PROTEIN 39-RELATED"/>
    <property type="match status" value="1"/>
</dbReference>
<evidence type="ECO:0008006" key="4">
    <source>
        <dbReference type="Google" id="ProtNLM"/>
    </source>
</evidence>
<dbReference type="Pfam" id="PF08569">
    <property type="entry name" value="Mo25"/>
    <property type="match status" value="1"/>
</dbReference>
<dbReference type="GO" id="GO:0035556">
    <property type="term" value="P:intracellular signal transduction"/>
    <property type="evidence" value="ECO:0007669"/>
    <property type="project" value="TreeGrafter"/>
</dbReference>
<name>A0A1X6P8J6_PORUM</name>
<evidence type="ECO:0000256" key="1">
    <source>
        <dbReference type="ARBA" id="ARBA00011012"/>
    </source>
</evidence>
<comment type="similarity">
    <text evidence="1">Belongs to the Mo25 family.</text>
</comment>
<dbReference type="GO" id="GO:0043539">
    <property type="term" value="F:protein serine/threonine kinase activator activity"/>
    <property type="evidence" value="ECO:0007669"/>
    <property type="project" value="TreeGrafter"/>
</dbReference>
<protein>
    <recommendedName>
        <fullName evidence="4">Calcium-binding protein 39</fullName>
    </recommendedName>
</protein>
<gene>
    <name evidence="2" type="ORF">BU14_0161s0056</name>
</gene>
<dbReference type="Gene3D" id="1.25.10.10">
    <property type="entry name" value="Leucine-rich Repeat Variant"/>
    <property type="match status" value="1"/>
</dbReference>
<dbReference type="EMBL" id="KV918846">
    <property type="protein sequence ID" value="OSX77137.1"/>
    <property type="molecule type" value="Genomic_DNA"/>
</dbReference>